<name>A0A3S3VBP6_METS7</name>
<reference evidence="1 2" key="1">
    <citation type="submission" date="2018-12" db="EMBL/GenBank/DDBJ databases">
        <title>The complete genome of the methanogenic archaea of the candidate phylum Verstraetearchaeota, obtained from the metagenome of underground thermal water.</title>
        <authorList>
            <person name="Kadnikov V.V."/>
            <person name="Mardanov A.V."/>
            <person name="Beletsky A.V."/>
            <person name="Karnachuk O.V."/>
            <person name="Ravin N.V."/>
        </authorList>
    </citation>
    <scope>NUCLEOTIDE SEQUENCE [LARGE SCALE GENOMIC DNA]</scope>
    <source>
        <strain evidence="1">Ch88</strain>
    </source>
</reference>
<dbReference type="AlphaFoldDB" id="A0A3S3VBP6"/>
<dbReference type="Proteomes" id="UP000288215">
    <property type="component" value="Unassembled WGS sequence"/>
</dbReference>
<dbReference type="EMBL" id="RXGA01000003">
    <property type="protein sequence ID" value="RWX72946.1"/>
    <property type="molecule type" value="Genomic_DNA"/>
</dbReference>
<sequence length="103" mass="11783">MRVKYVSENRIYWSLGRGHGDRVVGVEVSALGEDRVRRTVFSRGKFGREEKINEEEYSVEEFLEILEAESAILKRKDPAGDGDGGKELILRAIEILRRVYNGL</sequence>
<accession>A0A3S3VBP6</accession>
<evidence type="ECO:0000313" key="2">
    <source>
        <dbReference type="Proteomes" id="UP000288215"/>
    </source>
</evidence>
<organism evidence="1 2">
    <name type="scientific">Methanosuratincola subterraneus</name>
    <dbReference type="NCBI Taxonomy" id="2593994"/>
    <lineage>
        <taxon>Archaea</taxon>
        <taxon>Thermoproteota</taxon>
        <taxon>Methanosuratincolia</taxon>
        <taxon>Candidatus Methanomethylicales</taxon>
        <taxon>Candidatus Methanomethylicaceae</taxon>
        <taxon>Candidatus Methanosuratincola (ex Vanwonterghem et al. 2016)</taxon>
    </lineage>
</organism>
<proteinExistence type="predicted"/>
<evidence type="ECO:0000313" key="1">
    <source>
        <dbReference type="EMBL" id="RWX72946.1"/>
    </source>
</evidence>
<protein>
    <submittedName>
        <fullName evidence="1">Uncharacterized protein</fullName>
    </submittedName>
</protein>
<gene>
    <name evidence="1" type="ORF">Metus_0920</name>
</gene>
<comment type="caution">
    <text evidence="1">The sequence shown here is derived from an EMBL/GenBank/DDBJ whole genome shotgun (WGS) entry which is preliminary data.</text>
</comment>